<evidence type="ECO:0000313" key="2">
    <source>
        <dbReference type="Proteomes" id="UP001141253"/>
    </source>
</evidence>
<keyword evidence="2" id="KW-1185">Reference proteome</keyword>
<gene>
    <name evidence="1" type="ORF">OIU77_001852</name>
</gene>
<sequence>MVCGFVSELPSDLERQAKLRPRLTTPEEAKKHKWRSEGNSELQNHFKLPRLYILVEDEKGISPFSLRQGKQTGTSPASILLLKFQWPSPPVMGEEFKAYLIQRVALTTSHDPC</sequence>
<proteinExistence type="predicted"/>
<protein>
    <submittedName>
        <fullName evidence="1">Uncharacterized protein</fullName>
    </submittedName>
</protein>
<dbReference type="EMBL" id="JAPFFI010000013">
    <property type="protein sequence ID" value="KAJ6371425.1"/>
    <property type="molecule type" value="Genomic_DNA"/>
</dbReference>
<reference evidence="1" key="2">
    <citation type="journal article" date="2023" name="Int. J. Mol. Sci.">
        <title>De Novo Assembly and Annotation of 11 Diverse Shrub Willow (Salix) Genomes Reveals Novel Gene Organization in Sex-Linked Regions.</title>
        <authorList>
            <person name="Hyden B."/>
            <person name="Feng K."/>
            <person name="Yates T.B."/>
            <person name="Jawdy S."/>
            <person name="Cereghino C."/>
            <person name="Smart L.B."/>
            <person name="Muchero W."/>
        </authorList>
    </citation>
    <scope>NUCLEOTIDE SEQUENCE</scope>
    <source>
        <tissue evidence="1">Shoot tip</tissue>
    </source>
</reference>
<dbReference type="Proteomes" id="UP001141253">
    <property type="component" value="Chromosome 17"/>
</dbReference>
<evidence type="ECO:0000313" key="1">
    <source>
        <dbReference type="EMBL" id="KAJ6371425.1"/>
    </source>
</evidence>
<organism evidence="1 2">
    <name type="scientific">Salix suchowensis</name>
    <dbReference type="NCBI Taxonomy" id="1278906"/>
    <lineage>
        <taxon>Eukaryota</taxon>
        <taxon>Viridiplantae</taxon>
        <taxon>Streptophyta</taxon>
        <taxon>Embryophyta</taxon>
        <taxon>Tracheophyta</taxon>
        <taxon>Spermatophyta</taxon>
        <taxon>Magnoliopsida</taxon>
        <taxon>eudicotyledons</taxon>
        <taxon>Gunneridae</taxon>
        <taxon>Pentapetalae</taxon>
        <taxon>rosids</taxon>
        <taxon>fabids</taxon>
        <taxon>Malpighiales</taxon>
        <taxon>Salicaceae</taxon>
        <taxon>Saliceae</taxon>
        <taxon>Salix</taxon>
    </lineage>
</organism>
<accession>A0ABQ9B2U8</accession>
<comment type="caution">
    <text evidence="1">The sequence shown here is derived from an EMBL/GenBank/DDBJ whole genome shotgun (WGS) entry which is preliminary data.</text>
</comment>
<reference evidence="1" key="1">
    <citation type="submission" date="2022-10" db="EMBL/GenBank/DDBJ databases">
        <authorList>
            <person name="Hyden B.L."/>
            <person name="Feng K."/>
            <person name="Yates T."/>
            <person name="Jawdy S."/>
            <person name="Smart L.B."/>
            <person name="Muchero W."/>
        </authorList>
    </citation>
    <scope>NUCLEOTIDE SEQUENCE</scope>
    <source>
        <tissue evidence="1">Shoot tip</tissue>
    </source>
</reference>
<name>A0ABQ9B2U8_9ROSI</name>